<accession>A0A518K8G9</accession>
<dbReference type="PANTHER" id="PTHR31987">
    <property type="entry name" value="GLUTAMINASE A-RELATED"/>
    <property type="match status" value="1"/>
</dbReference>
<evidence type="ECO:0000313" key="6">
    <source>
        <dbReference type="EMBL" id="QDV74084.1"/>
    </source>
</evidence>
<dbReference type="Pfam" id="PF17168">
    <property type="entry name" value="DUF5127"/>
    <property type="match status" value="1"/>
</dbReference>
<keyword evidence="1" id="KW-0175">Coiled coil</keyword>
<dbReference type="Gene3D" id="2.60.120.260">
    <property type="entry name" value="Galactose-binding domain-like"/>
    <property type="match status" value="1"/>
</dbReference>
<dbReference type="GO" id="GO:0005975">
    <property type="term" value="P:carbohydrate metabolic process"/>
    <property type="evidence" value="ECO:0007669"/>
    <property type="project" value="InterPro"/>
</dbReference>
<proteinExistence type="predicted"/>
<keyword evidence="2" id="KW-0732">Signal</keyword>
<dbReference type="PANTHER" id="PTHR31987:SF1">
    <property type="entry name" value="GLUTAMINASE A"/>
    <property type="match status" value="1"/>
</dbReference>
<dbReference type="InterPro" id="IPR032515">
    <property type="entry name" value="DUF4964"/>
</dbReference>
<feature type="signal peptide" evidence="2">
    <location>
        <begin position="1"/>
        <end position="29"/>
    </location>
</feature>
<dbReference type="EMBL" id="CP036349">
    <property type="protein sequence ID" value="QDV74084.1"/>
    <property type="molecule type" value="Genomic_DNA"/>
</dbReference>
<evidence type="ECO:0000256" key="2">
    <source>
        <dbReference type="SAM" id="SignalP"/>
    </source>
</evidence>
<feature type="coiled-coil region" evidence="1">
    <location>
        <begin position="301"/>
        <end position="328"/>
    </location>
</feature>
<dbReference type="Gene3D" id="1.50.10.10">
    <property type="match status" value="1"/>
</dbReference>
<dbReference type="KEGG" id="bmei:Spa11_22830"/>
<dbReference type="InterPro" id="IPR012341">
    <property type="entry name" value="6hp_glycosidase-like_sf"/>
</dbReference>
<dbReference type="SUPFAM" id="SSF48208">
    <property type="entry name" value="Six-hairpin glycosidases"/>
    <property type="match status" value="1"/>
</dbReference>
<dbReference type="Pfam" id="PF16335">
    <property type="entry name" value="GtaA_6_Hairpin"/>
    <property type="match status" value="1"/>
</dbReference>
<gene>
    <name evidence="6" type="ORF">Spa11_22830</name>
</gene>
<evidence type="ECO:0000259" key="3">
    <source>
        <dbReference type="Pfam" id="PF16334"/>
    </source>
</evidence>
<dbReference type="AlphaFoldDB" id="A0A518K8G9"/>
<protein>
    <recommendedName>
        <fullName evidence="8">Glutaminase A</fullName>
    </recommendedName>
</protein>
<evidence type="ECO:0000259" key="4">
    <source>
        <dbReference type="Pfam" id="PF16335"/>
    </source>
</evidence>
<dbReference type="InterPro" id="IPR008979">
    <property type="entry name" value="Galactose-bd-like_sf"/>
</dbReference>
<evidence type="ECO:0000259" key="5">
    <source>
        <dbReference type="Pfam" id="PF17168"/>
    </source>
</evidence>
<evidence type="ECO:0008006" key="8">
    <source>
        <dbReference type="Google" id="ProtNLM"/>
    </source>
</evidence>
<evidence type="ECO:0000256" key="1">
    <source>
        <dbReference type="SAM" id="Coils"/>
    </source>
</evidence>
<evidence type="ECO:0000313" key="7">
    <source>
        <dbReference type="Proteomes" id="UP000316426"/>
    </source>
</evidence>
<dbReference type="SUPFAM" id="SSF49785">
    <property type="entry name" value="Galactose-binding domain-like"/>
    <property type="match status" value="1"/>
</dbReference>
<feature type="domain" description="DUF4964" evidence="3">
    <location>
        <begin position="18"/>
        <end position="88"/>
    </location>
</feature>
<feature type="domain" description="Glutaminase A N-terminal" evidence="5">
    <location>
        <begin position="106"/>
        <end position="332"/>
    </location>
</feature>
<dbReference type="InterPro" id="IPR032514">
    <property type="entry name" value="GtaA_central"/>
</dbReference>
<name>A0A518K8G9_9BACT</name>
<keyword evidence="7" id="KW-1185">Reference proteome</keyword>
<feature type="chain" id="PRO_5022205494" description="Glutaminase A" evidence="2">
    <location>
        <begin position="30"/>
        <end position="876"/>
    </location>
</feature>
<dbReference type="InterPro" id="IPR052743">
    <property type="entry name" value="Glutaminase_GtaA"/>
</dbReference>
<sequence length="876" mass="97624" precursor="true">MRQAVRFMGTNVLRLTVLCVAAATAVADAATPRFTPPATPLVACDPYFSIWSTGRALNDNDTTHWTGKPHRLTALIEVDGTTYRLMGSAPRRAAAMPQSDQVVTPTQTIYTFAGAGVQVTLQFTTPSLPEDIDLLSRPITYLTFDVKSSDGKKHDAKLYFDASSELCVDVPRQEVEASKNAGNGLAVVKMGSVEQNVLQKVGDDLRIDWGYFYAAAPQDADPVVRVGEPRALRAAFSSENGRADADAVGPKEAGDVASSFEFDLGEVGDKSVRRWLVVAYDDLYSIQFMGKNLRPYWRRNGMEAEELLAEAARDYESLLERCDAFDRELMADLREAGGDNYVIVGSLAYRQCLAAGKFVADENGQPLQFCKENHSNGCIGTSDVFYPMAPQFFLFGPSMAKSFLVPFMEYAKSDRWKFPFAPHDLGTYPKANGQVYGGGERSEENQMPVEESGNMLLLMAGVAQVEGNAEFAEQYWPTLTQWAEYLKEKGFDPDNQLCTDDFAGHLAHNVNLSAKAICGLGAYAKLCEMKGEAEQAKEYRKVAEEFAARWVKEAADGDHYRLTFDRPGTWSQKYNLVWDRVLGLDLFPKEVFETEMKHYRSVQNRYGLPLDSRQEYTKLDWVLWTACLTGEDDDFDALVAPVVEFLRETPDRSPMTDWYRTDNARKVGFTARPVVGGVFMRLICDKDVWSKWADRDQTKASGYAALPIPPVVRELVPTSDTEAARWRYTQREPRGEWQSADYDDSGWKSGMSGFGAKGTPNAPIGSEWTSNDIWLRRTFDIENRNEGDLKLLMHHDEDAQVYINGVLAATVTGYTTNFNLMDLREEAVAALKPRGNTLAVHCKNRTGGQFIDVGLAEVEYPTAEEARVATKAGETK</sequence>
<reference evidence="6 7" key="1">
    <citation type="submission" date="2019-02" db="EMBL/GenBank/DDBJ databases">
        <title>Deep-cultivation of Planctomycetes and their phenomic and genomic characterization uncovers novel biology.</title>
        <authorList>
            <person name="Wiegand S."/>
            <person name="Jogler M."/>
            <person name="Boedeker C."/>
            <person name="Pinto D."/>
            <person name="Vollmers J."/>
            <person name="Rivas-Marin E."/>
            <person name="Kohn T."/>
            <person name="Peeters S.H."/>
            <person name="Heuer A."/>
            <person name="Rast P."/>
            <person name="Oberbeckmann S."/>
            <person name="Bunk B."/>
            <person name="Jeske O."/>
            <person name="Meyerdierks A."/>
            <person name="Storesund J.E."/>
            <person name="Kallscheuer N."/>
            <person name="Luecker S."/>
            <person name="Lage O.M."/>
            <person name="Pohl T."/>
            <person name="Merkel B.J."/>
            <person name="Hornburger P."/>
            <person name="Mueller R.-W."/>
            <person name="Bruemmer F."/>
            <person name="Labrenz M."/>
            <person name="Spormann A.M."/>
            <person name="Op den Camp H."/>
            <person name="Overmann J."/>
            <person name="Amann R."/>
            <person name="Jetten M.S.M."/>
            <person name="Mascher T."/>
            <person name="Medema M.H."/>
            <person name="Devos D.P."/>
            <person name="Kaster A.-K."/>
            <person name="Ovreas L."/>
            <person name="Rohde M."/>
            <person name="Galperin M.Y."/>
            <person name="Jogler C."/>
        </authorList>
    </citation>
    <scope>NUCLEOTIDE SEQUENCE [LARGE SCALE GENOMIC DNA]</scope>
    <source>
        <strain evidence="6 7">Spa11</strain>
    </source>
</reference>
<dbReference type="InterPro" id="IPR033433">
    <property type="entry name" value="GtaA_N"/>
</dbReference>
<feature type="domain" description="Glutaminase A central" evidence="4">
    <location>
        <begin position="338"/>
        <end position="682"/>
    </location>
</feature>
<dbReference type="Proteomes" id="UP000316426">
    <property type="component" value="Chromosome"/>
</dbReference>
<dbReference type="Pfam" id="PF16334">
    <property type="entry name" value="DUF4964"/>
    <property type="match status" value="1"/>
</dbReference>
<organism evidence="6 7">
    <name type="scientific">Botrimarina mediterranea</name>
    <dbReference type="NCBI Taxonomy" id="2528022"/>
    <lineage>
        <taxon>Bacteria</taxon>
        <taxon>Pseudomonadati</taxon>
        <taxon>Planctomycetota</taxon>
        <taxon>Planctomycetia</taxon>
        <taxon>Pirellulales</taxon>
        <taxon>Lacipirellulaceae</taxon>
        <taxon>Botrimarina</taxon>
    </lineage>
</organism>
<dbReference type="InterPro" id="IPR008928">
    <property type="entry name" value="6-hairpin_glycosidase_sf"/>
</dbReference>